<evidence type="ECO:0000313" key="4">
    <source>
        <dbReference type="Proteomes" id="UP001289374"/>
    </source>
</evidence>
<dbReference type="PANTHER" id="PTHR31286:SF180">
    <property type="entry name" value="OS10G0362600 PROTEIN"/>
    <property type="match status" value="1"/>
</dbReference>
<proteinExistence type="predicted"/>
<name>A0AAE1T9X3_9LAMI</name>
<dbReference type="AlphaFoldDB" id="A0AAE1T9X3"/>
<reference evidence="3" key="2">
    <citation type="journal article" date="2024" name="Plant">
        <title>Genomic evolution and insights into agronomic trait innovations of Sesamum species.</title>
        <authorList>
            <person name="Miao H."/>
            <person name="Wang L."/>
            <person name="Qu L."/>
            <person name="Liu H."/>
            <person name="Sun Y."/>
            <person name="Le M."/>
            <person name="Wang Q."/>
            <person name="Wei S."/>
            <person name="Zheng Y."/>
            <person name="Lin W."/>
            <person name="Duan Y."/>
            <person name="Cao H."/>
            <person name="Xiong S."/>
            <person name="Wang X."/>
            <person name="Wei L."/>
            <person name="Li C."/>
            <person name="Ma Q."/>
            <person name="Ju M."/>
            <person name="Zhao R."/>
            <person name="Li G."/>
            <person name="Mu C."/>
            <person name="Tian Q."/>
            <person name="Mei H."/>
            <person name="Zhang T."/>
            <person name="Gao T."/>
            <person name="Zhang H."/>
        </authorList>
    </citation>
    <scope>NUCLEOTIDE SEQUENCE</scope>
    <source>
        <strain evidence="3">K16</strain>
    </source>
</reference>
<feature type="compositionally biased region" description="Acidic residues" evidence="1">
    <location>
        <begin position="1"/>
        <end position="11"/>
    </location>
</feature>
<protein>
    <recommendedName>
        <fullName evidence="2">DUF4283 domain-containing protein</fullName>
    </recommendedName>
</protein>
<gene>
    <name evidence="3" type="ORF">Sango_3088100</name>
</gene>
<keyword evidence="4" id="KW-1185">Reference proteome</keyword>
<feature type="region of interest" description="Disordered" evidence="1">
    <location>
        <begin position="1"/>
        <end position="20"/>
    </location>
</feature>
<feature type="region of interest" description="Disordered" evidence="1">
    <location>
        <begin position="221"/>
        <end position="254"/>
    </location>
</feature>
<accession>A0AAE1T9X3</accession>
<reference evidence="3" key="1">
    <citation type="submission" date="2020-06" db="EMBL/GenBank/DDBJ databases">
        <authorList>
            <person name="Li T."/>
            <person name="Hu X."/>
            <person name="Zhang T."/>
            <person name="Song X."/>
            <person name="Zhang H."/>
            <person name="Dai N."/>
            <person name="Sheng W."/>
            <person name="Hou X."/>
            <person name="Wei L."/>
        </authorList>
    </citation>
    <scope>NUCLEOTIDE SEQUENCE</scope>
    <source>
        <strain evidence="3">K16</strain>
        <tissue evidence="3">Leaf</tissue>
    </source>
</reference>
<feature type="domain" description="DUF4283" evidence="2">
    <location>
        <begin position="440"/>
        <end position="516"/>
    </location>
</feature>
<dbReference type="Pfam" id="PF14111">
    <property type="entry name" value="DUF4283"/>
    <property type="match status" value="1"/>
</dbReference>
<comment type="caution">
    <text evidence="3">The sequence shown here is derived from an EMBL/GenBank/DDBJ whole genome shotgun (WGS) entry which is preliminary data.</text>
</comment>
<dbReference type="PANTHER" id="PTHR31286">
    <property type="entry name" value="GLYCINE-RICH CELL WALL STRUCTURAL PROTEIN 1.8-LIKE"/>
    <property type="match status" value="1"/>
</dbReference>
<organism evidence="3 4">
    <name type="scientific">Sesamum angolense</name>
    <dbReference type="NCBI Taxonomy" id="2727404"/>
    <lineage>
        <taxon>Eukaryota</taxon>
        <taxon>Viridiplantae</taxon>
        <taxon>Streptophyta</taxon>
        <taxon>Embryophyta</taxon>
        <taxon>Tracheophyta</taxon>
        <taxon>Spermatophyta</taxon>
        <taxon>Magnoliopsida</taxon>
        <taxon>eudicotyledons</taxon>
        <taxon>Gunneridae</taxon>
        <taxon>Pentapetalae</taxon>
        <taxon>asterids</taxon>
        <taxon>lamiids</taxon>
        <taxon>Lamiales</taxon>
        <taxon>Pedaliaceae</taxon>
        <taxon>Sesamum</taxon>
    </lineage>
</organism>
<dbReference type="InterPro" id="IPR040256">
    <property type="entry name" value="At4g02000-like"/>
</dbReference>
<dbReference type="InterPro" id="IPR025558">
    <property type="entry name" value="DUF4283"/>
</dbReference>
<evidence type="ECO:0000313" key="3">
    <source>
        <dbReference type="EMBL" id="KAK4384139.1"/>
    </source>
</evidence>
<feature type="non-terminal residue" evidence="3">
    <location>
        <position position="616"/>
    </location>
</feature>
<evidence type="ECO:0000259" key="2">
    <source>
        <dbReference type="Pfam" id="PF14111"/>
    </source>
</evidence>
<dbReference type="EMBL" id="JACGWL010000285">
    <property type="protein sequence ID" value="KAK4384139.1"/>
    <property type="molecule type" value="Genomic_DNA"/>
</dbReference>
<dbReference type="Proteomes" id="UP001289374">
    <property type="component" value="Unassembled WGS sequence"/>
</dbReference>
<evidence type="ECO:0000256" key="1">
    <source>
        <dbReference type="SAM" id="MobiDB-lite"/>
    </source>
</evidence>
<sequence length="616" mass="66403">MEDEGEEGDFEDGGHGAVSAVPVTVPAVKEGEEGELHVGGNGNVLAAPETYPEMDECKDGGLQVGGHGDISAASATFPTADGESTLEKIKTKFNINEFFELASRVIDNGDTESMKMLETLKIKWLEKLGGEFSSAGHGVLRPVRSRPATPYPAPKVLRPALCVPRWPTANQTALRNAAPDQAALKVNTAAPTSNPMRAEVQKSAAPLEPSIADSCAATTRLEPPTADSRTAPTRLEPPTADTRAAPTLLEPPTAPDHAFLKVNIAAPTPTRAEVQKLASPLESSTADFCAAPTRLEPPIADSRTVPTRLVPPTADTRAAATLLEPSKVDSRAAPTVGLATHPSNVGGSESFDVESIAFTTFGISGGRNYTGVCAGNFIFPAADLGCATTATRGTGGSSFVAAGSMAPNATDAVDRDYYGDNSVGNFYRPSIDVVREGSRRWDNTAVGYFLGRKPYYHHLNEYVRSVWPAVKTVTATSNGFYFFQFKTEIAMEEVIEGGPWLFQGQPIVLQRWEPGMVLRKYKHTQVPVWIWLRHLPVEFWTDDGLSTVASGVGRPLYQDTITRACTRLDFARVCVMLDISSTLPKHLIIMMPREDGTEVPCKVEVEYEWVPLKCKN</sequence>